<feature type="domain" description="PHD-type" evidence="5">
    <location>
        <begin position="2"/>
        <end position="59"/>
    </location>
</feature>
<evidence type="ECO:0000256" key="4">
    <source>
        <dbReference type="PROSITE-ProRule" id="PRU00146"/>
    </source>
</evidence>
<accession>A0ABD2PDK2</accession>
<keyword evidence="7" id="KW-1185">Reference proteome</keyword>
<dbReference type="PROSITE" id="PS50016">
    <property type="entry name" value="ZF_PHD_2"/>
    <property type="match status" value="1"/>
</dbReference>
<sequence length="244" mass="26961">MPAKCLTCTNPITPSFNGSIICTVCQKDFHAECVELNAVDLDFLELSKNAWKCQVCLSKSRLRNYSTQSLTPPTETPITTKHFHELMQAIQAMAADLSGMKESYSLLKADIGTIREYQSTLETQFPTVREHLETHSNALSEHGVLIDANTENIQELEASPSAIEVRVTALVDEVNPLDVPTSSAISKSTPEILTRVKRSHNIMIKGIAASEDRLNGDMILRRCVNHIAPTPTYAIETFPIGSDF</sequence>
<dbReference type="GO" id="GO:0008270">
    <property type="term" value="F:zinc ion binding"/>
    <property type="evidence" value="ECO:0007669"/>
    <property type="project" value="UniProtKB-KW"/>
</dbReference>
<evidence type="ECO:0000256" key="3">
    <source>
        <dbReference type="ARBA" id="ARBA00022833"/>
    </source>
</evidence>
<keyword evidence="1" id="KW-0479">Metal-binding</keyword>
<dbReference type="SUPFAM" id="SSF57903">
    <property type="entry name" value="FYVE/PHD zinc finger"/>
    <property type="match status" value="1"/>
</dbReference>
<dbReference type="Proteomes" id="UP001516400">
    <property type="component" value="Unassembled WGS sequence"/>
</dbReference>
<keyword evidence="2 4" id="KW-0863">Zinc-finger</keyword>
<dbReference type="InterPro" id="IPR011011">
    <property type="entry name" value="Znf_FYVE_PHD"/>
</dbReference>
<dbReference type="AlphaFoldDB" id="A0ABD2PDK2"/>
<evidence type="ECO:0000259" key="5">
    <source>
        <dbReference type="PROSITE" id="PS50016"/>
    </source>
</evidence>
<dbReference type="EMBL" id="JABFTP020000185">
    <property type="protein sequence ID" value="KAL3288762.1"/>
    <property type="molecule type" value="Genomic_DNA"/>
</dbReference>
<dbReference type="InterPro" id="IPR019786">
    <property type="entry name" value="Zinc_finger_PHD-type_CS"/>
</dbReference>
<organism evidence="6 7">
    <name type="scientific">Cryptolaemus montrouzieri</name>
    <dbReference type="NCBI Taxonomy" id="559131"/>
    <lineage>
        <taxon>Eukaryota</taxon>
        <taxon>Metazoa</taxon>
        <taxon>Ecdysozoa</taxon>
        <taxon>Arthropoda</taxon>
        <taxon>Hexapoda</taxon>
        <taxon>Insecta</taxon>
        <taxon>Pterygota</taxon>
        <taxon>Neoptera</taxon>
        <taxon>Endopterygota</taxon>
        <taxon>Coleoptera</taxon>
        <taxon>Polyphaga</taxon>
        <taxon>Cucujiformia</taxon>
        <taxon>Coccinelloidea</taxon>
        <taxon>Coccinellidae</taxon>
        <taxon>Scymninae</taxon>
        <taxon>Scymnini</taxon>
        <taxon>Cryptolaemus</taxon>
    </lineage>
</organism>
<reference evidence="6 7" key="1">
    <citation type="journal article" date="2021" name="BMC Biol.">
        <title>Horizontally acquired antibacterial genes associated with adaptive radiation of ladybird beetles.</title>
        <authorList>
            <person name="Li H.S."/>
            <person name="Tang X.F."/>
            <person name="Huang Y.H."/>
            <person name="Xu Z.Y."/>
            <person name="Chen M.L."/>
            <person name="Du X.Y."/>
            <person name="Qiu B.Y."/>
            <person name="Chen P.T."/>
            <person name="Zhang W."/>
            <person name="Slipinski A."/>
            <person name="Escalona H.E."/>
            <person name="Waterhouse R.M."/>
            <person name="Zwick A."/>
            <person name="Pang H."/>
        </authorList>
    </citation>
    <scope>NUCLEOTIDE SEQUENCE [LARGE SCALE GENOMIC DNA]</scope>
    <source>
        <strain evidence="6">SYSU2018</strain>
    </source>
</reference>
<keyword evidence="3" id="KW-0862">Zinc</keyword>
<comment type="caution">
    <text evidence="6">The sequence shown here is derived from an EMBL/GenBank/DDBJ whole genome shotgun (WGS) entry which is preliminary data.</text>
</comment>
<name>A0ABD2PDK2_9CUCU</name>
<evidence type="ECO:0000313" key="7">
    <source>
        <dbReference type="Proteomes" id="UP001516400"/>
    </source>
</evidence>
<gene>
    <name evidence="6" type="ORF">HHI36_003197</name>
</gene>
<evidence type="ECO:0000313" key="6">
    <source>
        <dbReference type="EMBL" id="KAL3288762.1"/>
    </source>
</evidence>
<dbReference type="InterPro" id="IPR019787">
    <property type="entry name" value="Znf_PHD-finger"/>
</dbReference>
<proteinExistence type="predicted"/>
<protein>
    <recommendedName>
        <fullName evidence="5">PHD-type domain-containing protein</fullName>
    </recommendedName>
</protein>
<dbReference type="Gene3D" id="3.30.40.10">
    <property type="entry name" value="Zinc/RING finger domain, C3HC4 (zinc finger)"/>
    <property type="match status" value="1"/>
</dbReference>
<dbReference type="InterPro" id="IPR013083">
    <property type="entry name" value="Znf_RING/FYVE/PHD"/>
</dbReference>
<evidence type="ECO:0000256" key="2">
    <source>
        <dbReference type="ARBA" id="ARBA00022771"/>
    </source>
</evidence>
<dbReference type="PROSITE" id="PS01359">
    <property type="entry name" value="ZF_PHD_1"/>
    <property type="match status" value="1"/>
</dbReference>
<evidence type="ECO:0000256" key="1">
    <source>
        <dbReference type="ARBA" id="ARBA00022723"/>
    </source>
</evidence>